<dbReference type="RefSeq" id="WP_377387757.1">
    <property type="nucleotide sequence ID" value="NZ_JBHSAN010000008.1"/>
</dbReference>
<evidence type="ECO:0000256" key="1">
    <source>
        <dbReference type="PROSITE-ProRule" id="PRU01251"/>
    </source>
</evidence>
<sequence>MFERFTEEARTTVTEAVREADIQGAREVDPLHLLVALTRFPDGAAARLLGAVGFGLDDLEAQVAHVRRRGGLTDADTQSLEQLGIDVDEVVARVEHEHGEGALARGHVRRTRKHVPFTGDAKRVLEQSLKEAMELRDDYIGGEHLLLALASLPGPAADVLTGLGADPLVLRAARRRAS</sequence>
<dbReference type="InterPro" id="IPR036628">
    <property type="entry name" value="Clp_N_dom_sf"/>
</dbReference>
<evidence type="ECO:0000313" key="3">
    <source>
        <dbReference type="EMBL" id="MFD2798096.1"/>
    </source>
</evidence>
<gene>
    <name evidence="3" type="ORF">ACFS2C_01655</name>
</gene>
<accession>A0ABW5W4F1</accession>
<feature type="domain" description="Clp R" evidence="2">
    <location>
        <begin position="2"/>
        <end position="178"/>
    </location>
</feature>
<dbReference type="PROSITE" id="PS51903">
    <property type="entry name" value="CLP_R"/>
    <property type="match status" value="1"/>
</dbReference>
<protein>
    <submittedName>
        <fullName evidence="3">Clp protease N-terminal domain-containing protein</fullName>
    </submittedName>
</protein>
<dbReference type="Gene3D" id="1.10.1780.10">
    <property type="entry name" value="Clp, N-terminal domain"/>
    <property type="match status" value="2"/>
</dbReference>
<proteinExistence type="predicted"/>
<dbReference type="Proteomes" id="UP001597478">
    <property type="component" value="Unassembled WGS sequence"/>
</dbReference>
<reference evidence="4" key="1">
    <citation type="journal article" date="2019" name="Int. J. Syst. Evol. Microbiol.">
        <title>The Global Catalogue of Microorganisms (GCM) 10K type strain sequencing project: providing services to taxonomists for standard genome sequencing and annotation.</title>
        <authorList>
            <consortium name="The Broad Institute Genomics Platform"/>
            <consortium name="The Broad Institute Genome Sequencing Center for Infectious Disease"/>
            <person name="Wu L."/>
            <person name="Ma J."/>
        </authorList>
    </citation>
    <scope>NUCLEOTIDE SEQUENCE [LARGE SCALE GENOMIC DNA]</scope>
    <source>
        <strain evidence="4">IBRC-M 10906</strain>
    </source>
</reference>
<dbReference type="SUPFAM" id="SSF81923">
    <property type="entry name" value="Double Clp-N motif"/>
    <property type="match status" value="2"/>
</dbReference>
<comment type="caution">
    <text evidence="3">The sequence shown here is derived from an EMBL/GenBank/DDBJ whole genome shotgun (WGS) entry which is preliminary data.</text>
</comment>
<dbReference type="EMBL" id="JBHUOF010000001">
    <property type="protein sequence ID" value="MFD2798096.1"/>
    <property type="molecule type" value="Genomic_DNA"/>
</dbReference>
<dbReference type="Pfam" id="PF02861">
    <property type="entry name" value="Clp_N"/>
    <property type="match status" value="2"/>
</dbReference>
<dbReference type="InterPro" id="IPR004176">
    <property type="entry name" value="Clp_R_N"/>
</dbReference>
<organism evidence="3 4">
    <name type="scientific">Prauserella oleivorans</name>
    <dbReference type="NCBI Taxonomy" id="1478153"/>
    <lineage>
        <taxon>Bacteria</taxon>
        <taxon>Bacillati</taxon>
        <taxon>Actinomycetota</taxon>
        <taxon>Actinomycetes</taxon>
        <taxon>Pseudonocardiales</taxon>
        <taxon>Pseudonocardiaceae</taxon>
        <taxon>Prauserella</taxon>
    </lineage>
</organism>
<keyword evidence="1" id="KW-0677">Repeat</keyword>
<name>A0ABW5W4F1_9PSEU</name>
<evidence type="ECO:0000313" key="4">
    <source>
        <dbReference type="Proteomes" id="UP001597478"/>
    </source>
</evidence>
<dbReference type="GO" id="GO:0006508">
    <property type="term" value="P:proteolysis"/>
    <property type="evidence" value="ECO:0007669"/>
    <property type="project" value="UniProtKB-KW"/>
</dbReference>
<dbReference type="GO" id="GO:0008233">
    <property type="term" value="F:peptidase activity"/>
    <property type="evidence" value="ECO:0007669"/>
    <property type="project" value="UniProtKB-KW"/>
</dbReference>
<keyword evidence="3" id="KW-0645">Protease</keyword>
<keyword evidence="3" id="KW-0378">Hydrolase</keyword>
<evidence type="ECO:0000259" key="2">
    <source>
        <dbReference type="PROSITE" id="PS51903"/>
    </source>
</evidence>
<keyword evidence="4" id="KW-1185">Reference proteome</keyword>